<dbReference type="InterPro" id="IPR013830">
    <property type="entry name" value="SGNH_hydro"/>
</dbReference>
<name>A0A0K0XT29_9GAMM</name>
<reference evidence="1 2" key="1">
    <citation type="submission" date="2015-07" db="EMBL/GenBank/DDBJ databases">
        <authorList>
            <person name="Noorani M."/>
        </authorList>
    </citation>
    <scope>NUCLEOTIDE SEQUENCE [LARGE SCALE GENOMIC DNA]</scope>
    <source>
        <strain evidence="1 2">KCTC 42284</strain>
    </source>
</reference>
<sequence>MRTSSLLFWGGFALTLPQALWVRSRARRFEDAAGEPRGRIEGPTPRRFIAIGDSIIAGVGCSSLERACVGHTASRLAAAMETGLEWDALGETGATTGQILARLLPRLPETPADYILISAGVNDITGLKSLTHWKTVLGTLVDRLHAHSPDARIAVLGIPPMHCFPRLPQPLRALFGLRARAYDEAAHALLAGLDHAVYVRFVGEFRPDQFAPDGYHPSEASCGEIADEVVKALIGR</sequence>
<dbReference type="EMBL" id="CP012154">
    <property type="protein sequence ID" value="AKS40843.1"/>
    <property type="molecule type" value="Genomic_DNA"/>
</dbReference>
<accession>A0A0K0XT29</accession>
<dbReference type="AlphaFoldDB" id="A0A0K0XT29"/>
<keyword evidence="2" id="KW-1185">Reference proteome</keyword>
<dbReference type="Pfam" id="PF13472">
    <property type="entry name" value="Lipase_GDSL_2"/>
    <property type="match status" value="1"/>
</dbReference>
<dbReference type="Gene3D" id="3.40.50.1110">
    <property type="entry name" value="SGNH hydrolase"/>
    <property type="match status" value="1"/>
</dbReference>
<dbReference type="InterPro" id="IPR036514">
    <property type="entry name" value="SGNH_hydro_sf"/>
</dbReference>
<dbReference type="PANTHER" id="PTHR30383:SF24">
    <property type="entry name" value="THIOESTERASE 1_PROTEASE 1_LYSOPHOSPHOLIPASE L1"/>
    <property type="match status" value="1"/>
</dbReference>
<organism evidence="1 2">
    <name type="scientific">Wenzhouxiangella marina</name>
    <dbReference type="NCBI Taxonomy" id="1579979"/>
    <lineage>
        <taxon>Bacteria</taxon>
        <taxon>Pseudomonadati</taxon>
        <taxon>Pseudomonadota</taxon>
        <taxon>Gammaproteobacteria</taxon>
        <taxon>Chromatiales</taxon>
        <taxon>Wenzhouxiangellaceae</taxon>
        <taxon>Wenzhouxiangella</taxon>
    </lineage>
</organism>
<dbReference type="KEGG" id="wma:WM2015_461"/>
<dbReference type="InterPro" id="IPR051532">
    <property type="entry name" value="Ester_Hydrolysis_Enzymes"/>
</dbReference>
<dbReference type="RefSeq" id="WP_049724521.1">
    <property type="nucleotide sequence ID" value="NZ_CP012154.1"/>
</dbReference>
<dbReference type="Proteomes" id="UP000066624">
    <property type="component" value="Chromosome"/>
</dbReference>
<dbReference type="GO" id="GO:0004622">
    <property type="term" value="F:phosphatidylcholine lysophospholipase activity"/>
    <property type="evidence" value="ECO:0007669"/>
    <property type="project" value="TreeGrafter"/>
</dbReference>
<proteinExistence type="predicted"/>
<protein>
    <submittedName>
        <fullName evidence="1">Uncharacterized protein</fullName>
    </submittedName>
</protein>
<evidence type="ECO:0000313" key="2">
    <source>
        <dbReference type="Proteomes" id="UP000066624"/>
    </source>
</evidence>
<dbReference type="CDD" id="cd01836">
    <property type="entry name" value="FeeA_FeeB_like"/>
    <property type="match status" value="1"/>
</dbReference>
<gene>
    <name evidence="1" type="ORF">WM2015_461</name>
</gene>
<dbReference type="SUPFAM" id="SSF52266">
    <property type="entry name" value="SGNH hydrolase"/>
    <property type="match status" value="1"/>
</dbReference>
<evidence type="ECO:0000313" key="1">
    <source>
        <dbReference type="EMBL" id="AKS40843.1"/>
    </source>
</evidence>
<dbReference type="STRING" id="1579979.WM2015_461"/>
<dbReference type="PANTHER" id="PTHR30383">
    <property type="entry name" value="THIOESTERASE 1/PROTEASE 1/LYSOPHOSPHOLIPASE L1"/>
    <property type="match status" value="1"/>
</dbReference>